<dbReference type="InterPro" id="IPR036380">
    <property type="entry name" value="Isochorismatase-like_sf"/>
</dbReference>
<dbReference type="PANTHER" id="PTHR43540:SF9">
    <property type="entry name" value="FAMILY HYDROLASE, PUTATIVE (AFU_ORTHOLOGUE AFUA_2G08700)-RELATED"/>
    <property type="match status" value="1"/>
</dbReference>
<dbReference type="InterPro" id="IPR000868">
    <property type="entry name" value="Isochorismatase-like_dom"/>
</dbReference>
<gene>
    <name evidence="4" type="ORF">VMCG_05605</name>
</gene>
<evidence type="ECO:0000256" key="1">
    <source>
        <dbReference type="ARBA" id="ARBA00006336"/>
    </source>
</evidence>
<dbReference type="PANTHER" id="PTHR43540">
    <property type="entry name" value="PEROXYUREIDOACRYLATE/UREIDOACRYLATE AMIDOHYDROLASE-RELATED"/>
    <property type="match status" value="1"/>
</dbReference>
<dbReference type="Gene3D" id="3.40.50.850">
    <property type="entry name" value="Isochorismatase-like"/>
    <property type="match status" value="1"/>
</dbReference>
<dbReference type="OrthoDB" id="167809at2759"/>
<dbReference type="SUPFAM" id="SSF52499">
    <property type="entry name" value="Isochorismatase-like hydrolases"/>
    <property type="match status" value="1"/>
</dbReference>
<dbReference type="GO" id="GO:0016787">
    <property type="term" value="F:hydrolase activity"/>
    <property type="evidence" value="ECO:0007669"/>
    <property type="project" value="UniProtKB-KW"/>
</dbReference>
<sequence>MAPNKVEVIGGPGNFWLYLKTALVVIDLQNYFLSPALGRPRDAVGTRVVNKLVDDVIPACRRAGIPIVWLNWGLTDHDIETMPQTIVKGFAADTNFVAGEKRIGPLGTDIGPLTLEDGLFIEGGRILMKGEWNAALYHPLVEKADAGQDIWIYKNRLSGFWGGTTVEEALHARGIRILLFSGANTDQCVGGSIQDAFTRGWDCLMLSDACATTSPDYATKMIEYNAAGGWGFLLSTEQFAEGCQQFSNNNNRVNEEACVTTWKGEHVDKLTKHSAKTFMRRICAMTLYTKGHGVVKAMALTNEQVLSLTNNVDYAAVEAMFGRIPLPAEEELELR</sequence>
<keyword evidence="2" id="KW-0378">Hydrolase</keyword>
<proteinExistence type="inferred from homology"/>
<name>A0A423WFI6_9PEZI</name>
<dbReference type="Pfam" id="PF00857">
    <property type="entry name" value="Isochorismatase"/>
    <property type="match status" value="1"/>
</dbReference>
<comment type="caution">
    <text evidence="4">The sequence shown here is derived from an EMBL/GenBank/DDBJ whole genome shotgun (WGS) entry which is preliminary data.</text>
</comment>
<accession>A0A423WFI6</accession>
<reference evidence="4 5" key="1">
    <citation type="submission" date="2015-09" db="EMBL/GenBank/DDBJ databases">
        <title>Host preference determinants of Valsa canker pathogens revealed by comparative genomics.</title>
        <authorList>
            <person name="Yin Z."/>
            <person name="Huang L."/>
        </authorList>
    </citation>
    <scope>NUCLEOTIDE SEQUENCE [LARGE SCALE GENOMIC DNA]</scope>
    <source>
        <strain evidence="4 5">03-1</strain>
    </source>
</reference>
<protein>
    <recommendedName>
        <fullName evidence="3">Isochorismatase-like domain-containing protein</fullName>
    </recommendedName>
</protein>
<dbReference type="Proteomes" id="UP000283895">
    <property type="component" value="Unassembled WGS sequence"/>
</dbReference>
<evidence type="ECO:0000256" key="2">
    <source>
        <dbReference type="ARBA" id="ARBA00022801"/>
    </source>
</evidence>
<dbReference type="CDD" id="cd00431">
    <property type="entry name" value="cysteine_hydrolases"/>
    <property type="match status" value="1"/>
</dbReference>
<organism evidence="4 5">
    <name type="scientific">Cytospora schulzeri</name>
    <dbReference type="NCBI Taxonomy" id="448051"/>
    <lineage>
        <taxon>Eukaryota</taxon>
        <taxon>Fungi</taxon>
        <taxon>Dikarya</taxon>
        <taxon>Ascomycota</taxon>
        <taxon>Pezizomycotina</taxon>
        <taxon>Sordariomycetes</taxon>
        <taxon>Sordariomycetidae</taxon>
        <taxon>Diaporthales</taxon>
        <taxon>Cytosporaceae</taxon>
        <taxon>Cytospora</taxon>
    </lineage>
</organism>
<keyword evidence="5" id="KW-1185">Reference proteome</keyword>
<evidence type="ECO:0000313" key="4">
    <source>
        <dbReference type="EMBL" id="ROW01963.1"/>
    </source>
</evidence>
<dbReference type="AlphaFoldDB" id="A0A423WFI6"/>
<evidence type="ECO:0000259" key="3">
    <source>
        <dbReference type="Pfam" id="PF00857"/>
    </source>
</evidence>
<dbReference type="InterPro" id="IPR050272">
    <property type="entry name" value="Isochorismatase-like_hydrls"/>
</dbReference>
<dbReference type="EMBL" id="LKEA01000018">
    <property type="protein sequence ID" value="ROW01963.1"/>
    <property type="molecule type" value="Genomic_DNA"/>
</dbReference>
<dbReference type="STRING" id="356882.A0A423WFI6"/>
<feature type="domain" description="Isochorismatase-like" evidence="3">
    <location>
        <begin position="21"/>
        <end position="226"/>
    </location>
</feature>
<comment type="similarity">
    <text evidence="1">Belongs to the isochorismatase family.</text>
</comment>
<evidence type="ECO:0000313" key="5">
    <source>
        <dbReference type="Proteomes" id="UP000283895"/>
    </source>
</evidence>